<protein>
    <submittedName>
        <fullName evidence="2">Uncharacterized protein</fullName>
    </submittedName>
</protein>
<dbReference type="HOGENOM" id="CLU_1478482_0_0_1"/>
<dbReference type="VEuPathDB" id="MicrosporidiaDB:NEQG_02723"/>
<feature type="chain" id="PRO_5003670446" evidence="1">
    <location>
        <begin position="21"/>
        <end position="183"/>
    </location>
</feature>
<proteinExistence type="predicted"/>
<evidence type="ECO:0000256" key="1">
    <source>
        <dbReference type="SAM" id="SignalP"/>
    </source>
</evidence>
<feature type="non-terminal residue" evidence="2">
    <location>
        <position position="1"/>
    </location>
</feature>
<dbReference type="OMA" id="IDQYNIG"/>
<accession>I3ECY8</accession>
<feature type="non-terminal residue" evidence="2">
    <location>
        <position position="183"/>
    </location>
</feature>
<keyword evidence="3" id="KW-1185">Reference proteome</keyword>
<feature type="signal peptide" evidence="1">
    <location>
        <begin position="1"/>
        <end position="20"/>
    </location>
</feature>
<sequence length="183" mass="21275">PGNKCDSIYLLAALILLSEGVDVPIEIDKSIEGRERIFLKREITPNNDIVFINLPLRLESIMPDGTKEKVYQKETEEIVLFFKKLCREPFLSEVKKREEPDSKEVFYSGDFLDSPKFLIQSYIFEYIDSIEQYRKFILAVQVFLMDFGLYPGITEEQKEHINRVGDHCFIGNNPHGTIKNTYA</sequence>
<evidence type="ECO:0000313" key="3">
    <source>
        <dbReference type="Proteomes" id="UP000002872"/>
    </source>
</evidence>
<evidence type="ECO:0000313" key="2">
    <source>
        <dbReference type="EMBL" id="EIJ87085.1"/>
    </source>
</evidence>
<organism evidence="2 3">
    <name type="scientific">Nematocida parisii (strain ERTm3)</name>
    <name type="common">Nematode killer fungus</name>
    <dbReference type="NCBI Taxonomy" id="935791"/>
    <lineage>
        <taxon>Eukaryota</taxon>
        <taxon>Fungi</taxon>
        <taxon>Fungi incertae sedis</taxon>
        <taxon>Microsporidia</taxon>
        <taxon>Nematocida</taxon>
    </lineage>
</organism>
<dbReference type="Proteomes" id="UP000002872">
    <property type="component" value="Unassembled WGS sequence"/>
</dbReference>
<name>I3ECY8_NEMP3</name>
<dbReference type="InParanoid" id="I3ECY8"/>
<dbReference type="EMBL" id="GL870923">
    <property type="protein sequence ID" value="EIJ87085.1"/>
    <property type="molecule type" value="Genomic_DNA"/>
</dbReference>
<keyword evidence="1" id="KW-0732">Signal</keyword>
<reference evidence="2" key="1">
    <citation type="submission" date="2011-01" db="EMBL/GenBank/DDBJ databases">
        <title>The Genome Sequence of Nematocida parisii strain ERTm3.</title>
        <authorList>
            <consortium name="The Broad Institute Genome Sequencing Platform"/>
            <consortium name="The Broad Institute Genome Sequencing Center for Infectious Disease"/>
            <person name="Cuomo C."/>
            <person name="Troemel E."/>
            <person name="Young S.K."/>
            <person name="Zeng Q."/>
            <person name="Gargeya S."/>
            <person name="Fitzgerald M."/>
            <person name="Haas B."/>
            <person name="Abouelleil A."/>
            <person name="Alvarado L."/>
            <person name="Arachchi H.M."/>
            <person name="Berlin A."/>
            <person name="Chapman S.B."/>
            <person name="Gearin G."/>
            <person name="Goldberg J."/>
            <person name="Griggs A."/>
            <person name="Gujja S."/>
            <person name="Hansen M."/>
            <person name="Heiman D."/>
            <person name="Howarth C."/>
            <person name="Larimer J."/>
            <person name="Lui A."/>
            <person name="MacDonald P.J.P."/>
            <person name="McCowen C."/>
            <person name="Montmayeur A."/>
            <person name="Murphy C."/>
            <person name="Neiman D."/>
            <person name="Pearson M."/>
            <person name="Priest M."/>
            <person name="Roberts A."/>
            <person name="Saif S."/>
            <person name="Shea T."/>
            <person name="Sisk P."/>
            <person name="Stolte C."/>
            <person name="Sykes S."/>
            <person name="Wortman J."/>
            <person name="Nusbaum C."/>
            <person name="Birren B."/>
        </authorList>
    </citation>
    <scope>NUCLEOTIDE SEQUENCE</scope>
    <source>
        <strain evidence="2">ERTm3</strain>
    </source>
</reference>
<gene>
    <name evidence="2" type="ORF">NEQG_02723</name>
</gene>
<dbReference type="AlphaFoldDB" id="I3ECY8"/>